<dbReference type="Gene3D" id="3.40.50.300">
    <property type="entry name" value="P-loop containing nucleotide triphosphate hydrolases"/>
    <property type="match status" value="1"/>
</dbReference>
<dbReference type="EMBL" id="UINC01000888">
    <property type="protein sequence ID" value="SUZ62765.1"/>
    <property type="molecule type" value="Genomic_DNA"/>
</dbReference>
<dbReference type="InterPro" id="IPR018094">
    <property type="entry name" value="Thymidylate_kinase"/>
</dbReference>
<reference evidence="10" key="1">
    <citation type="submission" date="2018-05" db="EMBL/GenBank/DDBJ databases">
        <authorList>
            <person name="Lanie J.A."/>
            <person name="Ng W.-L."/>
            <person name="Kazmierczak K.M."/>
            <person name="Andrzejewski T.M."/>
            <person name="Davidsen T.M."/>
            <person name="Wayne K.J."/>
            <person name="Tettelin H."/>
            <person name="Glass J.I."/>
            <person name="Rusch D."/>
            <person name="Podicherti R."/>
            <person name="Tsui H.-C.T."/>
            <person name="Winkler M.E."/>
        </authorList>
    </citation>
    <scope>NUCLEOTIDE SEQUENCE</scope>
</reference>
<dbReference type="NCBIfam" id="TIGR00041">
    <property type="entry name" value="DTMP_kinase"/>
    <property type="match status" value="1"/>
</dbReference>
<evidence type="ECO:0000259" key="9">
    <source>
        <dbReference type="Pfam" id="PF02223"/>
    </source>
</evidence>
<dbReference type="HAMAP" id="MF_00165">
    <property type="entry name" value="Thymidylate_kinase"/>
    <property type="match status" value="1"/>
</dbReference>
<keyword evidence="7" id="KW-0067">ATP-binding</keyword>
<dbReference type="FunFam" id="3.40.50.300:FF:000225">
    <property type="entry name" value="Thymidylate kinase"/>
    <property type="match status" value="1"/>
</dbReference>
<evidence type="ECO:0000256" key="5">
    <source>
        <dbReference type="ARBA" id="ARBA00022741"/>
    </source>
</evidence>
<evidence type="ECO:0000256" key="7">
    <source>
        <dbReference type="ARBA" id="ARBA00022840"/>
    </source>
</evidence>
<dbReference type="GO" id="GO:0005829">
    <property type="term" value="C:cytosol"/>
    <property type="evidence" value="ECO:0007669"/>
    <property type="project" value="TreeGrafter"/>
</dbReference>
<evidence type="ECO:0000256" key="6">
    <source>
        <dbReference type="ARBA" id="ARBA00022777"/>
    </source>
</evidence>
<comment type="catalytic activity">
    <reaction evidence="8">
        <text>dTMP + ATP = dTDP + ADP</text>
        <dbReference type="Rhea" id="RHEA:13517"/>
        <dbReference type="ChEBI" id="CHEBI:30616"/>
        <dbReference type="ChEBI" id="CHEBI:58369"/>
        <dbReference type="ChEBI" id="CHEBI:63528"/>
        <dbReference type="ChEBI" id="CHEBI:456216"/>
        <dbReference type="EC" id="2.7.4.9"/>
    </reaction>
</comment>
<keyword evidence="6" id="KW-0418">Kinase</keyword>
<evidence type="ECO:0000256" key="4">
    <source>
        <dbReference type="ARBA" id="ARBA00022727"/>
    </source>
</evidence>
<sequence length="227" mass="25247">MQRVQAERPEGESNQGRFVALEGVEGAGKSTQARMLGDWLEGCRIPFTLTREPGGTEVGEAIRNVVQDRPELSIPPETELLLYLAARTAFVKEVALPALERGELLIADRFSLSTYAYQGYGRGLDLDDVRRMDRFASGGLAPDIYLVLDLPVEEGRARQKAAGKQEDRLESSGEEFLEAVGGGYRELARTDESVRLVDARGTPPEVHMRVREVLRRELPETFAICRD</sequence>
<dbReference type="AlphaFoldDB" id="A0A381P753"/>
<accession>A0A381P753</accession>
<gene>
    <name evidence="10" type="ORF">METZ01_LOCUS15619</name>
</gene>
<proteinExistence type="inferred from homology"/>
<dbReference type="CDD" id="cd01672">
    <property type="entry name" value="TMPK"/>
    <property type="match status" value="1"/>
</dbReference>
<feature type="domain" description="Thymidylate kinase-like" evidence="9">
    <location>
        <begin position="21"/>
        <end position="208"/>
    </location>
</feature>
<evidence type="ECO:0000256" key="3">
    <source>
        <dbReference type="ARBA" id="ARBA00022679"/>
    </source>
</evidence>
<dbReference type="GO" id="GO:0006227">
    <property type="term" value="P:dUDP biosynthetic process"/>
    <property type="evidence" value="ECO:0007669"/>
    <property type="project" value="TreeGrafter"/>
</dbReference>
<dbReference type="PANTHER" id="PTHR10344:SF4">
    <property type="entry name" value="UMP-CMP KINASE 2, MITOCHONDRIAL"/>
    <property type="match status" value="1"/>
</dbReference>
<dbReference type="InterPro" id="IPR039430">
    <property type="entry name" value="Thymidylate_kin-like_dom"/>
</dbReference>
<dbReference type="EC" id="2.7.4.9" evidence="2"/>
<dbReference type="GO" id="GO:0005524">
    <property type="term" value="F:ATP binding"/>
    <property type="evidence" value="ECO:0007669"/>
    <property type="project" value="UniProtKB-KW"/>
</dbReference>
<dbReference type="GO" id="GO:0006233">
    <property type="term" value="P:dTDP biosynthetic process"/>
    <property type="evidence" value="ECO:0007669"/>
    <property type="project" value="InterPro"/>
</dbReference>
<protein>
    <recommendedName>
        <fullName evidence="2">dTMP kinase</fullName>
        <ecNumber evidence="2">2.7.4.9</ecNumber>
    </recommendedName>
</protein>
<dbReference type="SUPFAM" id="SSF52540">
    <property type="entry name" value="P-loop containing nucleoside triphosphate hydrolases"/>
    <property type="match status" value="1"/>
</dbReference>
<dbReference type="GO" id="GO:0004798">
    <property type="term" value="F:dTMP kinase activity"/>
    <property type="evidence" value="ECO:0007669"/>
    <property type="project" value="UniProtKB-EC"/>
</dbReference>
<organism evidence="10">
    <name type="scientific">marine metagenome</name>
    <dbReference type="NCBI Taxonomy" id="408172"/>
    <lineage>
        <taxon>unclassified sequences</taxon>
        <taxon>metagenomes</taxon>
        <taxon>ecological metagenomes</taxon>
    </lineage>
</organism>
<evidence type="ECO:0000256" key="2">
    <source>
        <dbReference type="ARBA" id="ARBA00012980"/>
    </source>
</evidence>
<evidence type="ECO:0000256" key="1">
    <source>
        <dbReference type="ARBA" id="ARBA00009776"/>
    </source>
</evidence>
<keyword evidence="5" id="KW-0547">Nucleotide-binding</keyword>
<keyword evidence="3" id="KW-0808">Transferase</keyword>
<dbReference type="InterPro" id="IPR027417">
    <property type="entry name" value="P-loop_NTPase"/>
</dbReference>
<evidence type="ECO:0000313" key="10">
    <source>
        <dbReference type="EMBL" id="SUZ62765.1"/>
    </source>
</evidence>
<name>A0A381P753_9ZZZZ</name>
<dbReference type="PANTHER" id="PTHR10344">
    <property type="entry name" value="THYMIDYLATE KINASE"/>
    <property type="match status" value="1"/>
</dbReference>
<dbReference type="GO" id="GO:0006235">
    <property type="term" value="P:dTTP biosynthetic process"/>
    <property type="evidence" value="ECO:0007669"/>
    <property type="project" value="TreeGrafter"/>
</dbReference>
<dbReference type="Pfam" id="PF02223">
    <property type="entry name" value="Thymidylate_kin"/>
    <property type="match status" value="1"/>
</dbReference>
<keyword evidence="4" id="KW-0545">Nucleotide biosynthesis</keyword>
<comment type="similarity">
    <text evidence="1">Belongs to the thymidylate kinase family.</text>
</comment>
<evidence type="ECO:0000256" key="8">
    <source>
        <dbReference type="ARBA" id="ARBA00048743"/>
    </source>
</evidence>